<dbReference type="PATRIC" id="fig|284581.3.peg.3959"/>
<dbReference type="InterPro" id="IPR048421">
    <property type="entry name" value="YqgU_beta-prop"/>
</dbReference>
<reference evidence="4" key="1">
    <citation type="submission" date="2015-08" db="EMBL/GenBank/DDBJ databases">
        <title>Fjat-14210 dsm16467.</title>
        <authorList>
            <person name="Liu B."/>
            <person name="Wang J."/>
            <person name="Zhu Y."/>
            <person name="Liu G."/>
            <person name="Chen Q."/>
            <person name="Chen Z."/>
            <person name="Lan J."/>
            <person name="Che J."/>
            <person name="Ge C."/>
            <person name="Shi H."/>
            <person name="Pan Z."/>
            <person name="Liu X."/>
        </authorList>
    </citation>
    <scope>NUCLEOTIDE SEQUENCE [LARGE SCALE GENOMIC DNA]</scope>
    <source>
        <strain evidence="4">DSM 16467</strain>
    </source>
</reference>
<feature type="domain" description="YqgU-like 6-bladed beta-propeller" evidence="2">
    <location>
        <begin position="83"/>
        <end position="348"/>
    </location>
</feature>
<dbReference type="STRING" id="284581.AMD01_14460"/>
<keyword evidence="4" id="KW-1185">Reference proteome</keyword>
<dbReference type="Gene3D" id="2.120.10.30">
    <property type="entry name" value="TolB, C-terminal domain"/>
    <property type="match status" value="1"/>
</dbReference>
<dbReference type="AlphaFoldDB" id="A0A0M0KZU9"/>
<organism evidence="3 4">
    <name type="scientific">Priestia koreensis</name>
    <dbReference type="NCBI Taxonomy" id="284581"/>
    <lineage>
        <taxon>Bacteria</taxon>
        <taxon>Bacillati</taxon>
        <taxon>Bacillota</taxon>
        <taxon>Bacilli</taxon>
        <taxon>Bacillales</taxon>
        <taxon>Bacillaceae</taxon>
        <taxon>Priestia</taxon>
    </lineage>
</organism>
<feature type="signal peptide" evidence="1">
    <location>
        <begin position="1"/>
        <end position="26"/>
    </location>
</feature>
<dbReference type="Pfam" id="PF21101">
    <property type="entry name" value="YqgU"/>
    <property type="match status" value="1"/>
</dbReference>
<dbReference type="PROSITE" id="PS51257">
    <property type="entry name" value="PROKAR_LIPOPROTEIN"/>
    <property type="match status" value="1"/>
</dbReference>
<dbReference type="OrthoDB" id="2168335at2"/>
<dbReference type="SUPFAM" id="SSF69304">
    <property type="entry name" value="Tricorn protease N-terminal domain"/>
    <property type="match status" value="1"/>
</dbReference>
<accession>A0A0M0KZU9</accession>
<evidence type="ECO:0000313" key="4">
    <source>
        <dbReference type="Proteomes" id="UP000037558"/>
    </source>
</evidence>
<evidence type="ECO:0000256" key="1">
    <source>
        <dbReference type="SAM" id="SignalP"/>
    </source>
</evidence>
<protein>
    <recommendedName>
        <fullName evidence="2">YqgU-like 6-bladed beta-propeller domain-containing protein</fullName>
    </recommendedName>
</protein>
<dbReference type="EMBL" id="LILC01000019">
    <property type="protein sequence ID" value="KOO43928.1"/>
    <property type="molecule type" value="Genomic_DNA"/>
</dbReference>
<dbReference type="RefSeq" id="WP_053402131.1">
    <property type="nucleotide sequence ID" value="NZ_LILC01000019.1"/>
</dbReference>
<keyword evidence="1" id="KW-0732">Signal</keyword>
<name>A0A0M0KZU9_9BACI</name>
<dbReference type="InterPro" id="IPR011042">
    <property type="entry name" value="6-blade_b-propeller_TolB-like"/>
</dbReference>
<feature type="chain" id="PRO_5039141865" description="YqgU-like 6-bladed beta-propeller domain-containing protein" evidence="1">
    <location>
        <begin position="27"/>
        <end position="370"/>
    </location>
</feature>
<dbReference type="Proteomes" id="UP000037558">
    <property type="component" value="Unassembled WGS sequence"/>
</dbReference>
<sequence length="370" mass="43006">MKKRYILYAFLLIVVLLAGCEQSSTKKDPQKQDQSTTHQTIQNVKIISVQNSSFYTFADWYDNRHVFYIENHNGISTIFLYDLYNGSKKEFFKTPQKVITLQANPSHTRFVLYTSKSEKEASLLFLDKKGNEIHSVTLHSFDIQYSWNPTKPSELIVTGFGEDWSFNTYLINIQKHTKQKIDIPQPFAQWLNGEEVVYLDWKKDQQSLQAPLRKMNMKTGKTTTLEKGVGTFSMFPETLLAVKAMEDSEKEKNGTYEFYSSKWHKMKQFSAPVLSNFSGWLLPYSQFDSRQEVFYTYVPYQKGDASEYKGGFDMVSFSLKDGKMKRLFKGVDNIPFKLSPDGTMALYGYQLEEIMDLTRKEKRILANFSS</sequence>
<evidence type="ECO:0000313" key="3">
    <source>
        <dbReference type="EMBL" id="KOO43928.1"/>
    </source>
</evidence>
<proteinExistence type="predicted"/>
<evidence type="ECO:0000259" key="2">
    <source>
        <dbReference type="Pfam" id="PF21101"/>
    </source>
</evidence>
<comment type="caution">
    <text evidence="3">The sequence shown here is derived from an EMBL/GenBank/DDBJ whole genome shotgun (WGS) entry which is preliminary data.</text>
</comment>
<gene>
    <name evidence="3" type="ORF">AMD01_14460</name>
</gene>